<gene>
    <name evidence="5" type="ORF">CXQ85_004116</name>
</gene>
<evidence type="ECO:0000313" key="6">
    <source>
        <dbReference type="Proteomes" id="UP000244309"/>
    </source>
</evidence>
<dbReference type="SUPFAM" id="SSF51197">
    <property type="entry name" value="Clavaminate synthase-like"/>
    <property type="match status" value="1"/>
</dbReference>
<dbReference type="PANTHER" id="PTHR20883:SF15">
    <property type="entry name" value="PHYTANOYL-COA DIOXYGENASE DOMAIN-CONTAINING PROTEIN 1"/>
    <property type="match status" value="1"/>
</dbReference>
<dbReference type="PANTHER" id="PTHR20883">
    <property type="entry name" value="PHYTANOYL-COA DIOXYGENASE DOMAIN CONTAINING 1"/>
    <property type="match status" value="1"/>
</dbReference>
<keyword evidence="3" id="KW-0479">Metal-binding</keyword>
<dbReference type="EMBL" id="PKFO01000011">
    <property type="protein sequence ID" value="PVH23822.1"/>
    <property type="molecule type" value="Genomic_DNA"/>
</dbReference>
<accession>A0A2V1B0Z4</accession>
<protein>
    <recommendedName>
        <fullName evidence="7">Phytanoyl-CoA dioxygenase</fullName>
    </recommendedName>
</protein>
<dbReference type="Gene3D" id="2.60.120.620">
    <property type="entry name" value="q2cbj1_9rhob like domain"/>
    <property type="match status" value="1"/>
</dbReference>
<keyword evidence="6" id="KW-1185">Reference proteome</keyword>
<dbReference type="InterPro" id="IPR008775">
    <property type="entry name" value="Phytyl_CoA_dOase-like"/>
</dbReference>
<dbReference type="AlphaFoldDB" id="A0A2V1B0Z4"/>
<dbReference type="VEuPathDB" id="FungiDB:CXQ85_004116"/>
<name>A0A2V1B0Z4_9ASCO</name>
<evidence type="ECO:0000256" key="3">
    <source>
        <dbReference type="ARBA" id="ARBA00022723"/>
    </source>
</evidence>
<evidence type="ECO:0000313" key="5">
    <source>
        <dbReference type="EMBL" id="PVH23822.1"/>
    </source>
</evidence>
<dbReference type="Proteomes" id="UP000244309">
    <property type="component" value="Unassembled WGS sequence"/>
</dbReference>
<evidence type="ECO:0000256" key="2">
    <source>
        <dbReference type="ARBA" id="ARBA00005830"/>
    </source>
</evidence>
<evidence type="ECO:0000256" key="1">
    <source>
        <dbReference type="ARBA" id="ARBA00001962"/>
    </source>
</evidence>
<evidence type="ECO:0008006" key="7">
    <source>
        <dbReference type="Google" id="ProtNLM"/>
    </source>
</evidence>
<dbReference type="RefSeq" id="XP_025344762.1">
    <property type="nucleotide sequence ID" value="XM_025487746.1"/>
</dbReference>
<comment type="similarity">
    <text evidence="2">Belongs to the PhyH family.</text>
</comment>
<reference evidence="5 6" key="1">
    <citation type="submission" date="2017-12" db="EMBL/GenBank/DDBJ databases">
        <title>Genome Sequence of a Multidrug-Resistant Candida haemulonii Isolate from a Patient with Chronic Leg Ulcers in Israel.</title>
        <authorList>
            <person name="Chow N.A."/>
            <person name="Gade L."/>
            <person name="Batra D."/>
            <person name="Rowe L.A."/>
            <person name="Ben-Ami R."/>
            <person name="Loparev V.N."/>
            <person name="Litvintseva A.P."/>
        </authorList>
    </citation>
    <scope>NUCLEOTIDE SEQUENCE [LARGE SCALE GENOMIC DNA]</scope>
    <source>
        <strain evidence="5 6">B11899</strain>
    </source>
</reference>
<evidence type="ECO:0000256" key="4">
    <source>
        <dbReference type="ARBA" id="ARBA00023004"/>
    </source>
</evidence>
<organism evidence="5 6">
    <name type="scientific">Candidozyma haemuli</name>
    <dbReference type="NCBI Taxonomy" id="45357"/>
    <lineage>
        <taxon>Eukaryota</taxon>
        <taxon>Fungi</taxon>
        <taxon>Dikarya</taxon>
        <taxon>Ascomycota</taxon>
        <taxon>Saccharomycotina</taxon>
        <taxon>Pichiomycetes</taxon>
        <taxon>Metschnikowiaceae</taxon>
        <taxon>Candidozyma</taxon>
    </lineage>
</organism>
<comment type="caution">
    <text evidence="5">The sequence shown here is derived from an EMBL/GenBank/DDBJ whole genome shotgun (WGS) entry which is preliminary data.</text>
</comment>
<dbReference type="STRING" id="45357.A0A2V1B0Z4"/>
<proteinExistence type="inferred from homology"/>
<keyword evidence="4" id="KW-0408">Iron</keyword>
<sequence length="309" mass="34919">MAGLTKDQIDTFEREGMLCIPDFLTGKQIETLMGRSRDFLASFDPAAHPKTQFKTGDNDHVGDEYFFDSSDKISYFFDTDAFDDEGKLRYSKELAINKIGHGLHMKDETFEEITFDEKVQAIARDLEYKDPRVLQSMLIFKNPVSAKSSSRENAVPPHTDATFLFTKPQTALGFWFALEDCTKENGCLSYNPGTHKTIPVTKRFVKIDKGASGCNFIPVDHKEATQEDDEKDYKLVECKAGSLILINNSVLHKSEKNHSDKSRYAYAFHVIDGTAEYDGLNWLQVPPSPEGGTEFSKLFEPPQRNVQVS</sequence>
<comment type="cofactor">
    <cofactor evidence="1">
        <name>Fe cation</name>
        <dbReference type="ChEBI" id="CHEBI:24875"/>
    </cofactor>
</comment>
<dbReference type="OrthoDB" id="445007at2759"/>
<dbReference type="GeneID" id="37009446"/>
<dbReference type="Pfam" id="PF05721">
    <property type="entry name" value="PhyH"/>
    <property type="match status" value="1"/>
</dbReference>
<dbReference type="GO" id="GO:0046872">
    <property type="term" value="F:metal ion binding"/>
    <property type="evidence" value="ECO:0007669"/>
    <property type="project" value="UniProtKB-KW"/>
</dbReference>